<dbReference type="InterPro" id="IPR027417">
    <property type="entry name" value="P-loop_NTPase"/>
</dbReference>
<feature type="domain" description="ABC transporter" evidence="10">
    <location>
        <begin position="13"/>
        <end position="228"/>
    </location>
</feature>
<evidence type="ECO:0000256" key="1">
    <source>
        <dbReference type="ARBA" id="ARBA00022448"/>
    </source>
</evidence>
<dbReference type="SUPFAM" id="SSF52540">
    <property type="entry name" value="P-loop containing nucleoside triphosphate hydrolases"/>
    <property type="match status" value="1"/>
</dbReference>
<dbReference type="Proteomes" id="UP001628193">
    <property type="component" value="Unassembled WGS sequence"/>
</dbReference>
<dbReference type="SMART" id="SM00382">
    <property type="entry name" value="AAA"/>
    <property type="match status" value="1"/>
</dbReference>
<evidence type="ECO:0000256" key="7">
    <source>
        <dbReference type="ARBA" id="ARBA00022967"/>
    </source>
</evidence>
<keyword evidence="1" id="KW-0813">Transport</keyword>
<gene>
    <name evidence="11" type="primary">znuC</name>
    <name evidence="11" type="ORF">SIID45300_01691</name>
</gene>
<keyword evidence="7" id="KW-1278">Translocase</keyword>
<dbReference type="PROSITE" id="PS50893">
    <property type="entry name" value="ABC_TRANSPORTER_2"/>
    <property type="match status" value="1"/>
</dbReference>
<evidence type="ECO:0000313" key="11">
    <source>
        <dbReference type="EMBL" id="GAB0057364.1"/>
    </source>
</evidence>
<keyword evidence="9" id="KW-0472">Membrane</keyword>
<dbReference type="GO" id="GO:0005524">
    <property type="term" value="F:ATP binding"/>
    <property type="evidence" value="ECO:0007669"/>
    <property type="project" value="UniProtKB-KW"/>
</dbReference>
<name>A0ABQ0C8Z4_9PROT</name>
<dbReference type="InterPro" id="IPR050153">
    <property type="entry name" value="Metal_Ion_Import_ABC"/>
</dbReference>
<evidence type="ECO:0000256" key="8">
    <source>
        <dbReference type="ARBA" id="ARBA00023065"/>
    </source>
</evidence>
<keyword evidence="8" id="KW-0406">Ion transport</keyword>
<accession>A0ABQ0C8Z4</accession>
<dbReference type="InterPro" id="IPR003439">
    <property type="entry name" value="ABC_transporter-like_ATP-bd"/>
</dbReference>
<keyword evidence="6" id="KW-0864">Zinc transport</keyword>
<dbReference type="PANTHER" id="PTHR42734">
    <property type="entry name" value="METAL TRANSPORT SYSTEM ATP-BINDING PROTEIN TM_0124-RELATED"/>
    <property type="match status" value="1"/>
</dbReference>
<keyword evidence="12" id="KW-1185">Reference proteome</keyword>
<evidence type="ECO:0000256" key="9">
    <source>
        <dbReference type="ARBA" id="ARBA00023136"/>
    </source>
</evidence>
<keyword evidence="2" id="KW-1003">Cell membrane</keyword>
<reference evidence="11 12" key="2">
    <citation type="submission" date="2024-09" db="EMBL/GenBank/DDBJ databases">
        <title>Draft genome sequence of Candidatus Magnetaquicoccaceae bacterium FCR-1.</title>
        <authorList>
            <person name="Shimoshige H."/>
            <person name="Shimamura S."/>
            <person name="Taoka A."/>
            <person name="Kobayashi H."/>
            <person name="Maekawa T."/>
        </authorList>
    </citation>
    <scope>NUCLEOTIDE SEQUENCE [LARGE SCALE GENOMIC DNA]</scope>
    <source>
        <strain evidence="11 12">FCR-1</strain>
    </source>
</reference>
<evidence type="ECO:0000256" key="4">
    <source>
        <dbReference type="ARBA" id="ARBA00022833"/>
    </source>
</evidence>
<dbReference type="Gene3D" id="3.40.50.300">
    <property type="entry name" value="P-loop containing nucleotide triphosphate hydrolases"/>
    <property type="match status" value="1"/>
</dbReference>
<dbReference type="PROSITE" id="PS00211">
    <property type="entry name" value="ABC_TRANSPORTER_1"/>
    <property type="match status" value="1"/>
</dbReference>
<dbReference type="InterPro" id="IPR003593">
    <property type="entry name" value="AAA+_ATPase"/>
</dbReference>
<evidence type="ECO:0000256" key="5">
    <source>
        <dbReference type="ARBA" id="ARBA00022840"/>
    </source>
</evidence>
<keyword evidence="3" id="KW-0547">Nucleotide-binding</keyword>
<keyword evidence="4" id="KW-0862">Zinc</keyword>
<organism evidence="11 12">
    <name type="scientific">Candidatus Magnetaquiglobus chichijimensis</name>
    <dbReference type="NCBI Taxonomy" id="3141448"/>
    <lineage>
        <taxon>Bacteria</taxon>
        <taxon>Pseudomonadati</taxon>
        <taxon>Pseudomonadota</taxon>
        <taxon>Magnetococcia</taxon>
        <taxon>Magnetococcales</taxon>
        <taxon>Candidatus Magnetaquicoccaceae</taxon>
        <taxon>Candidatus Magnetaquiglobus</taxon>
    </lineage>
</organism>
<protein>
    <submittedName>
        <fullName evidence="11">Zinc transport system ATP-binding protein</fullName>
    </submittedName>
</protein>
<reference evidence="11 12" key="1">
    <citation type="submission" date="2024-05" db="EMBL/GenBank/DDBJ databases">
        <authorList>
            <consortium name="Candidatus Magnetaquicoccaceae bacterium FCR-1 genome sequencing consortium"/>
            <person name="Shimoshige H."/>
            <person name="Shimamura S."/>
            <person name="Taoka A."/>
            <person name="Kobayashi H."/>
            <person name="Maekawa T."/>
        </authorList>
    </citation>
    <scope>NUCLEOTIDE SEQUENCE [LARGE SCALE GENOMIC DNA]</scope>
    <source>
        <strain evidence="11 12">FCR-1</strain>
    </source>
</reference>
<sequence>MSPPGADQTVPLLSAHGLSVTLGGETLLREIDLAVHEREIVTIIGPNGAGKSTLLSALLGLIPLSGGSVGRRSGLVIGYVPQRLKVDAVLPMTVARFIALSAIGTGVPDDTLRLLGCDRLLERPLYALSGGEMQRVLMARALSRNPHLLVLDEPAQGLDLAGEEQLHRFIETLRRERGVAALLVSHDLHFVMAGADRVICLNRHVCCSGSPTAVRATPEFQLLFGDRIPGVGYYQHHHDHCHTPHGVERERP</sequence>
<evidence type="ECO:0000259" key="10">
    <source>
        <dbReference type="PROSITE" id="PS50893"/>
    </source>
</evidence>
<evidence type="ECO:0000256" key="3">
    <source>
        <dbReference type="ARBA" id="ARBA00022741"/>
    </source>
</evidence>
<dbReference type="Pfam" id="PF00005">
    <property type="entry name" value="ABC_tran"/>
    <property type="match status" value="1"/>
</dbReference>
<evidence type="ECO:0000256" key="2">
    <source>
        <dbReference type="ARBA" id="ARBA00022475"/>
    </source>
</evidence>
<proteinExistence type="predicted"/>
<comment type="caution">
    <text evidence="11">The sequence shown here is derived from an EMBL/GenBank/DDBJ whole genome shotgun (WGS) entry which is preliminary data.</text>
</comment>
<evidence type="ECO:0000313" key="12">
    <source>
        <dbReference type="Proteomes" id="UP001628193"/>
    </source>
</evidence>
<keyword evidence="5 11" id="KW-0067">ATP-binding</keyword>
<dbReference type="EMBL" id="BAAFGK010000004">
    <property type="protein sequence ID" value="GAB0057364.1"/>
    <property type="molecule type" value="Genomic_DNA"/>
</dbReference>
<dbReference type="InterPro" id="IPR017871">
    <property type="entry name" value="ABC_transporter-like_CS"/>
</dbReference>
<dbReference type="PANTHER" id="PTHR42734:SF9">
    <property type="entry name" value="ZINC IMPORT ATP-BINDING PROTEIN ZNUC"/>
    <property type="match status" value="1"/>
</dbReference>
<evidence type="ECO:0000256" key="6">
    <source>
        <dbReference type="ARBA" id="ARBA00022906"/>
    </source>
</evidence>